<keyword evidence="3" id="KW-1003">Cell membrane</keyword>
<dbReference type="EMBL" id="JAUSQZ010000001">
    <property type="protein sequence ID" value="MDP9825308.1"/>
    <property type="molecule type" value="Genomic_DNA"/>
</dbReference>
<protein>
    <submittedName>
        <fullName evidence="9">EmrB/QacA subfamily drug resistance transporter</fullName>
    </submittedName>
</protein>
<feature type="transmembrane region" description="Helical" evidence="7">
    <location>
        <begin position="414"/>
        <end position="433"/>
    </location>
</feature>
<proteinExistence type="predicted"/>
<evidence type="ECO:0000256" key="4">
    <source>
        <dbReference type="ARBA" id="ARBA00022692"/>
    </source>
</evidence>
<dbReference type="CDD" id="cd17321">
    <property type="entry name" value="MFS_MMR_MDR_like"/>
    <property type="match status" value="1"/>
</dbReference>
<feature type="transmembrane region" description="Helical" evidence="7">
    <location>
        <begin position="276"/>
        <end position="299"/>
    </location>
</feature>
<keyword evidence="5 7" id="KW-1133">Transmembrane helix</keyword>
<comment type="caution">
    <text evidence="9">The sequence shown here is derived from an EMBL/GenBank/DDBJ whole genome shotgun (WGS) entry which is preliminary data.</text>
</comment>
<feature type="transmembrane region" description="Helical" evidence="7">
    <location>
        <begin position="16"/>
        <end position="36"/>
    </location>
</feature>
<dbReference type="NCBIfam" id="TIGR00711">
    <property type="entry name" value="efflux_EmrB"/>
    <property type="match status" value="1"/>
</dbReference>
<dbReference type="PANTHER" id="PTHR42718">
    <property type="entry name" value="MAJOR FACILITATOR SUPERFAMILY MULTIDRUG TRANSPORTER MFSC"/>
    <property type="match status" value="1"/>
</dbReference>
<feature type="transmembrane region" description="Helical" evidence="7">
    <location>
        <begin position="208"/>
        <end position="227"/>
    </location>
</feature>
<dbReference type="Gene3D" id="1.20.1720.10">
    <property type="entry name" value="Multidrug resistance protein D"/>
    <property type="match status" value="1"/>
</dbReference>
<feature type="transmembrane region" description="Helical" evidence="7">
    <location>
        <begin position="174"/>
        <end position="196"/>
    </location>
</feature>
<dbReference type="PROSITE" id="PS00217">
    <property type="entry name" value="SUGAR_TRANSPORT_2"/>
    <property type="match status" value="1"/>
</dbReference>
<evidence type="ECO:0000259" key="8">
    <source>
        <dbReference type="PROSITE" id="PS50850"/>
    </source>
</evidence>
<feature type="transmembrane region" description="Helical" evidence="7">
    <location>
        <begin position="311"/>
        <end position="332"/>
    </location>
</feature>
<evidence type="ECO:0000313" key="9">
    <source>
        <dbReference type="EMBL" id="MDP9825308.1"/>
    </source>
</evidence>
<gene>
    <name evidence="9" type="ORF">J2S57_001057</name>
</gene>
<dbReference type="InterPro" id="IPR005829">
    <property type="entry name" value="Sugar_transporter_CS"/>
</dbReference>
<evidence type="ECO:0000256" key="3">
    <source>
        <dbReference type="ARBA" id="ARBA00022475"/>
    </source>
</evidence>
<dbReference type="InterPro" id="IPR036259">
    <property type="entry name" value="MFS_trans_sf"/>
</dbReference>
<accession>A0ABT9NXY8</accession>
<dbReference type="Proteomes" id="UP001235712">
    <property type="component" value="Unassembled WGS sequence"/>
</dbReference>
<keyword evidence="10" id="KW-1185">Reference proteome</keyword>
<feature type="transmembrane region" description="Helical" evidence="7">
    <location>
        <begin position="56"/>
        <end position="72"/>
    </location>
</feature>
<feature type="transmembrane region" description="Helical" evidence="7">
    <location>
        <begin position="233"/>
        <end position="255"/>
    </location>
</feature>
<feature type="transmembrane region" description="Helical" evidence="7">
    <location>
        <begin position="366"/>
        <end position="385"/>
    </location>
</feature>
<evidence type="ECO:0000313" key="10">
    <source>
        <dbReference type="Proteomes" id="UP001235712"/>
    </source>
</evidence>
<dbReference type="Gene3D" id="1.20.1250.20">
    <property type="entry name" value="MFS general substrate transporter like domains"/>
    <property type="match status" value="1"/>
</dbReference>
<dbReference type="Pfam" id="PF07690">
    <property type="entry name" value="MFS_1"/>
    <property type="match status" value="1"/>
</dbReference>
<feature type="transmembrane region" description="Helical" evidence="7">
    <location>
        <begin position="142"/>
        <end position="168"/>
    </location>
</feature>
<evidence type="ECO:0000256" key="7">
    <source>
        <dbReference type="SAM" id="Phobius"/>
    </source>
</evidence>
<sequence>MTSHDTMPQTRHDNRWPAFAVCLVAGFMTLLDVSIVNVALPSIRSGVSATSSELQWVSSGYALSFGLVLVAAGRMGDVRGRKNVFIAGLTLFTLASALCGLAPNAALLVVARVLQGVAGGLLQPQISGFIQELFQGKERARAFGLFGATVGISTAVGPLVGGALIAAFGTDHGWRAVFFVNVPVGIAAVIAAFRLLPASTTRRESKGLDPVGAVLLGAGVLCLLLPLVESRSWTGVLPWLLMIPAVLLLTGFVLWERRAADPMVDLNLLRIPSYSLGSVVGLVYFAGFTAIFFVFALFLQEGKGYSALESGLALTPFAIGSSVAAFVGGRLIGRLGLRLVAIGLAMVITGLLATVVAVRLVDGDGIGLWTALPLLIAGLGSGAVISPNLTLTLGDVPVAQAGTAGGIVQTAQRIGAAAGIAAVGALFFARLDGTRGDWNASLSDALLLCAAVTFLALVVAVTDLRRRAHRTAASTVGSAQT</sequence>
<keyword evidence="2" id="KW-0813">Transport</keyword>
<evidence type="ECO:0000256" key="2">
    <source>
        <dbReference type="ARBA" id="ARBA00022448"/>
    </source>
</evidence>
<dbReference type="PANTHER" id="PTHR42718:SF39">
    <property type="entry name" value="ACTINORHODIN TRANSPORTER-RELATED"/>
    <property type="match status" value="1"/>
</dbReference>
<dbReference type="PRINTS" id="PR01036">
    <property type="entry name" value="TCRTETB"/>
</dbReference>
<dbReference type="InterPro" id="IPR011701">
    <property type="entry name" value="MFS"/>
</dbReference>
<evidence type="ECO:0000256" key="5">
    <source>
        <dbReference type="ARBA" id="ARBA00022989"/>
    </source>
</evidence>
<comment type="subcellular location">
    <subcellularLocation>
        <location evidence="1">Cell membrane</location>
        <topology evidence="1">Multi-pass membrane protein</topology>
    </subcellularLocation>
</comment>
<dbReference type="InterPro" id="IPR004638">
    <property type="entry name" value="EmrB-like"/>
</dbReference>
<feature type="transmembrane region" description="Helical" evidence="7">
    <location>
        <begin position="339"/>
        <end position="360"/>
    </location>
</feature>
<organism evidence="9 10">
    <name type="scientific">Kineosporia succinea</name>
    <dbReference type="NCBI Taxonomy" id="84632"/>
    <lineage>
        <taxon>Bacteria</taxon>
        <taxon>Bacillati</taxon>
        <taxon>Actinomycetota</taxon>
        <taxon>Actinomycetes</taxon>
        <taxon>Kineosporiales</taxon>
        <taxon>Kineosporiaceae</taxon>
        <taxon>Kineosporia</taxon>
    </lineage>
</organism>
<dbReference type="RefSeq" id="WP_307238958.1">
    <property type="nucleotide sequence ID" value="NZ_JAUSQZ010000001.1"/>
</dbReference>
<feature type="domain" description="Major facilitator superfamily (MFS) profile" evidence="8">
    <location>
        <begin position="18"/>
        <end position="468"/>
    </location>
</feature>
<keyword evidence="4 7" id="KW-0812">Transmembrane</keyword>
<name>A0ABT9NXY8_9ACTN</name>
<dbReference type="SUPFAM" id="SSF103473">
    <property type="entry name" value="MFS general substrate transporter"/>
    <property type="match status" value="1"/>
</dbReference>
<feature type="transmembrane region" description="Helical" evidence="7">
    <location>
        <begin position="445"/>
        <end position="464"/>
    </location>
</feature>
<dbReference type="InterPro" id="IPR020846">
    <property type="entry name" value="MFS_dom"/>
</dbReference>
<dbReference type="PROSITE" id="PS50850">
    <property type="entry name" value="MFS"/>
    <property type="match status" value="1"/>
</dbReference>
<reference evidence="9 10" key="1">
    <citation type="submission" date="2023-07" db="EMBL/GenBank/DDBJ databases">
        <title>Sequencing the genomes of 1000 actinobacteria strains.</title>
        <authorList>
            <person name="Klenk H.-P."/>
        </authorList>
    </citation>
    <scope>NUCLEOTIDE SEQUENCE [LARGE SCALE GENOMIC DNA]</scope>
    <source>
        <strain evidence="9 10">DSM 44388</strain>
    </source>
</reference>
<evidence type="ECO:0000256" key="1">
    <source>
        <dbReference type="ARBA" id="ARBA00004651"/>
    </source>
</evidence>
<evidence type="ECO:0000256" key="6">
    <source>
        <dbReference type="ARBA" id="ARBA00023136"/>
    </source>
</evidence>
<keyword evidence="6 7" id="KW-0472">Membrane</keyword>